<dbReference type="RefSeq" id="XP_011133475.1">
    <property type="nucleotide sequence ID" value="XM_011135173.1"/>
</dbReference>
<name>A0A023AXR8_GRENI</name>
<gene>
    <name evidence="2" type="ORF">GNI_179060</name>
</gene>
<organism evidence="2 3">
    <name type="scientific">Gregarina niphandrodes</name>
    <name type="common">Septate eugregarine</name>
    <dbReference type="NCBI Taxonomy" id="110365"/>
    <lineage>
        <taxon>Eukaryota</taxon>
        <taxon>Sar</taxon>
        <taxon>Alveolata</taxon>
        <taxon>Apicomplexa</taxon>
        <taxon>Conoidasida</taxon>
        <taxon>Gregarinasina</taxon>
        <taxon>Eugregarinorida</taxon>
        <taxon>Gregarinidae</taxon>
        <taxon>Gregarina</taxon>
    </lineage>
</organism>
<comment type="caution">
    <text evidence="2">The sequence shown here is derived from an EMBL/GenBank/DDBJ whole genome shotgun (WGS) entry which is preliminary data.</text>
</comment>
<dbReference type="GeneID" id="22916046"/>
<proteinExistence type="predicted"/>
<evidence type="ECO:0000313" key="2">
    <source>
        <dbReference type="EMBL" id="EZG43268.1"/>
    </source>
</evidence>
<dbReference type="Proteomes" id="UP000019763">
    <property type="component" value="Unassembled WGS sequence"/>
</dbReference>
<dbReference type="VEuPathDB" id="CryptoDB:GNI_179060"/>
<reference evidence="2" key="1">
    <citation type="submission" date="2013-12" db="EMBL/GenBank/DDBJ databases">
        <authorList>
            <person name="Omoto C.K."/>
            <person name="Sibley D."/>
            <person name="Venepally P."/>
            <person name="Hadjithomas M."/>
            <person name="Karamycheva S."/>
            <person name="Brunk B."/>
            <person name="Roos D."/>
            <person name="Caler E."/>
            <person name="Lorenzi H."/>
        </authorList>
    </citation>
    <scope>NUCLEOTIDE SEQUENCE</scope>
</reference>
<protein>
    <submittedName>
        <fullName evidence="2">Uncharacterized protein</fullName>
    </submittedName>
</protein>
<accession>A0A023AXR8</accession>
<dbReference type="AlphaFoldDB" id="A0A023AXR8"/>
<feature type="compositionally biased region" description="Polar residues" evidence="1">
    <location>
        <begin position="336"/>
        <end position="345"/>
    </location>
</feature>
<feature type="region of interest" description="Disordered" evidence="1">
    <location>
        <begin position="332"/>
        <end position="368"/>
    </location>
</feature>
<evidence type="ECO:0000313" key="3">
    <source>
        <dbReference type="Proteomes" id="UP000019763"/>
    </source>
</evidence>
<dbReference type="EMBL" id="AFNH02001349">
    <property type="protein sequence ID" value="EZG43268.1"/>
    <property type="molecule type" value="Genomic_DNA"/>
</dbReference>
<evidence type="ECO:0000256" key="1">
    <source>
        <dbReference type="SAM" id="MobiDB-lite"/>
    </source>
</evidence>
<sequence length="827" mass="92755">MSTRGAIECPGSFAVPPEVVPTEVVPTEVVRTEVVPTEVVPTDSGIWTPNVSKRELNESGWNWPATGYESYWMSRFWLPLDKEGFELLERDISARSHQFGRKVWERKTSAFLDTLRNSRLSETWALTTDMKRPNYVPVLAKRGSRNKPVNRVVSKFETYKILYRSISVDAWKRLRTINARSFETCALAYVELGSIISSYFRHPYGLVDPEIKTVIEKMMPSIKSGSLAKRRRLWIVGCLLQHAQASIPRLTEFCTKDLEYSPCWPQEGLGLHCLLVSGHKAASKNYSSIRSCLLKDILSKLPVLSAQEFAELTPRKLRDCMKNSALGMAVQKPLGQGNSDQTGGSSEDDLPGNALTNEGPFKSQPDVYGEPHVDEGGWDWTSIPEQEYESYWMSRFWVPLDDKGFDLLKGRISASAGLRSVQWRATGVAFLKSLLSSGLAQPWSLVEQLVRPNYIPVIAKRRRAAHLARNDFEAYQWLHRSMSQKAWMKLRTVGPKSFERCSLAYVELASIISAYYQSPYGLVDLEIQAIINSVFACSKAIHRQRRRSLWTVGCLLQHAKASIRPLIEFCVYQLGYNPGWSKEKPLFQFTRPFPRLWASKKSPAIRLRLLAKLLMGLPVISAQRFATLTGEELNDCISHPAWLASVPPLDQEGCPPASVECLATEGVATEGVATEGVATEQDVGRVPGTGPIPLLVLVEYLRRGVANRTAMTQKRKNQQEHSPVAKKKVGLNGAEILVPEAWLQPMVDIPSMSHSGPCNDLMEIRQQSRNIPAIRQLQELVNNYPESGVNSGLLDAFAEITWKEYESVLSPLLDYLIKELNGASTTS</sequence>
<keyword evidence="3" id="KW-1185">Reference proteome</keyword>